<dbReference type="PANTHER" id="PTHR43004">
    <property type="entry name" value="TRK SYSTEM POTASSIUM UPTAKE PROTEIN"/>
    <property type="match status" value="1"/>
</dbReference>
<keyword evidence="7" id="KW-1185">Reference proteome</keyword>
<proteinExistence type="predicted"/>
<dbReference type="PRINTS" id="PR00420">
    <property type="entry name" value="RNGMNOXGNASE"/>
</dbReference>
<dbReference type="InterPro" id="IPR036188">
    <property type="entry name" value="FAD/NAD-bd_sf"/>
</dbReference>
<reference evidence="6 7" key="1">
    <citation type="submission" date="2024-05" db="EMBL/GenBank/DDBJ databases">
        <title>A draft genome resource for the thread blight pathogen Marasmius tenuissimus strain MS-2.</title>
        <authorList>
            <person name="Yulfo-Soto G.E."/>
            <person name="Baruah I.K."/>
            <person name="Amoako-Attah I."/>
            <person name="Bukari Y."/>
            <person name="Meinhardt L.W."/>
            <person name="Bailey B.A."/>
            <person name="Cohen S.P."/>
        </authorList>
    </citation>
    <scope>NUCLEOTIDE SEQUENCE [LARGE SCALE GENOMIC DNA]</scope>
    <source>
        <strain evidence="6 7">MS-2</strain>
    </source>
</reference>
<dbReference type="Gene3D" id="3.30.70.2450">
    <property type="match status" value="1"/>
</dbReference>
<comment type="cofactor">
    <cofactor evidence="1">
        <name>FAD</name>
        <dbReference type="ChEBI" id="CHEBI:57692"/>
    </cofactor>
</comment>
<dbReference type="EMBL" id="JBBXMP010000230">
    <property type="protein sequence ID" value="KAL0059379.1"/>
    <property type="molecule type" value="Genomic_DNA"/>
</dbReference>
<protein>
    <recommendedName>
        <fullName evidence="5">FAD-binding domain-containing protein</fullName>
    </recommendedName>
</protein>
<comment type="caution">
    <text evidence="6">The sequence shown here is derived from an EMBL/GenBank/DDBJ whole genome shotgun (WGS) entry which is preliminary data.</text>
</comment>
<dbReference type="Gene3D" id="3.50.50.60">
    <property type="entry name" value="FAD/NAD(P)-binding domain"/>
    <property type="match status" value="1"/>
</dbReference>
<feature type="domain" description="FAD-binding" evidence="5">
    <location>
        <begin position="3"/>
        <end position="354"/>
    </location>
</feature>
<evidence type="ECO:0000313" key="6">
    <source>
        <dbReference type="EMBL" id="KAL0059379.1"/>
    </source>
</evidence>
<organism evidence="6 7">
    <name type="scientific">Marasmius tenuissimus</name>
    <dbReference type="NCBI Taxonomy" id="585030"/>
    <lineage>
        <taxon>Eukaryota</taxon>
        <taxon>Fungi</taxon>
        <taxon>Dikarya</taxon>
        <taxon>Basidiomycota</taxon>
        <taxon>Agaricomycotina</taxon>
        <taxon>Agaricomycetes</taxon>
        <taxon>Agaricomycetidae</taxon>
        <taxon>Agaricales</taxon>
        <taxon>Marasmiineae</taxon>
        <taxon>Marasmiaceae</taxon>
        <taxon>Marasmius</taxon>
    </lineage>
</organism>
<dbReference type="InterPro" id="IPR050641">
    <property type="entry name" value="RIFMO-like"/>
</dbReference>
<dbReference type="InterPro" id="IPR002938">
    <property type="entry name" value="FAD-bd"/>
</dbReference>
<accession>A0ABR2ZEH7</accession>
<gene>
    <name evidence="6" type="ORF">AAF712_013890</name>
</gene>
<name>A0ABR2ZEH7_9AGAR</name>
<sequence length="539" mass="58961">MASTLIVGAGPSGLSLALSLLKNGVPVRIVEKRPDYPIGQRGPGIHPRTMELYNILGILADIKAAAGDAPPMRIYTSPEGPAHVAEANVVEPMEETPEFPIINGVVLGQDRHEAILRKRLANDYNTHVELGTEFKSFVQTENYVESRLVKQVDGKEVEEVVRTEFLVGADGARGIVRKQLGLTFLGESHPQLGMIVGDLHVTAGLPDHKYWRAWGDRKSSFVSLRPFETDDDQYNVFVSGSDVDLHKVNSSPEELFKHISSTVGRDLEFGELVWSSIWVPNIRMVDKFGEGRVFVCGDAAHVHSPTGGQGMNSGIQDAINLGWKMGLVRNGLAPLSLLRSYTDERLPIIATMLNKTTELMDRTFRTTTNLQGVDLAAAFSRGFELRMLGVNYRGSPLVVDEKNVGEDAVVDPYRGGLDGTFKGGDRAPAASGLVYLADNSTTTLYDLLHPSKHTILVFAGEDGASQAILDAAEGVFPRGLCRRLLSTLSPLSGRLLFLGAISTCLGRQGGLCVYALQNRRERWVPVVCDSSRWVRRRDC</sequence>
<keyword evidence="4" id="KW-0560">Oxidoreductase</keyword>
<evidence type="ECO:0000256" key="1">
    <source>
        <dbReference type="ARBA" id="ARBA00001974"/>
    </source>
</evidence>
<evidence type="ECO:0000256" key="4">
    <source>
        <dbReference type="ARBA" id="ARBA00023002"/>
    </source>
</evidence>
<keyword evidence="3" id="KW-0274">FAD</keyword>
<dbReference type="PANTHER" id="PTHR43004:SF19">
    <property type="entry name" value="BINDING MONOOXYGENASE, PUTATIVE (JCVI)-RELATED"/>
    <property type="match status" value="1"/>
</dbReference>
<keyword evidence="2" id="KW-0285">Flavoprotein</keyword>
<evidence type="ECO:0000313" key="7">
    <source>
        <dbReference type="Proteomes" id="UP001437256"/>
    </source>
</evidence>
<dbReference type="Proteomes" id="UP001437256">
    <property type="component" value="Unassembled WGS sequence"/>
</dbReference>
<evidence type="ECO:0000259" key="5">
    <source>
        <dbReference type="Pfam" id="PF01494"/>
    </source>
</evidence>
<dbReference type="Pfam" id="PF01494">
    <property type="entry name" value="FAD_binding_3"/>
    <property type="match status" value="1"/>
</dbReference>
<evidence type="ECO:0000256" key="2">
    <source>
        <dbReference type="ARBA" id="ARBA00022630"/>
    </source>
</evidence>
<dbReference type="SUPFAM" id="SSF51905">
    <property type="entry name" value="FAD/NAD(P)-binding domain"/>
    <property type="match status" value="1"/>
</dbReference>
<evidence type="ECO:0000256" key="3">
    <source>
        <dbReference type="ARBA" id="ARBA00022827"/>
    </source>
</evidence>